<protein>
    <submittedName>
        <fullName evidence="1">Uncharacterized protein</fullName>
    </submittedName>
</protein>
<reference evidence="1" key="1">
    <citation type="submission" date="2020-03" db="EMBL/GenBank/DDBJ databases">
        <authorList>
            <person name="Weist P."/>
        </authorList>
    </citation>
    <scope>NUCLEOTIDE SEQUENCE</scope>
</reference>
<gene>
    <name evidence="1" type="ORF">PLEPLA_LOCUS44602</name>
</gene>
<accession>A0A9N7Z609</accession>
<sequence length="210" mass="21352">MRAETTRPDAAQPREAHIPLQPVSALQAPGCSITPEQCGCFITFSPEALRRLPQLIGRTIGLLSRAEAALDEPVLVVQSAAGVCVMVPGFSSSSSSGPVCESCRMESDHVTAAAAAQTPVNCLFTTNQGPAGVGVVSSGTRVFREEGWCPHRPGSCRGGRGVGDGDCLLTGQGPVRGGGGLSSEQGCEGVGAPQTRVLGGGVVSSVVRVL</sequence>
<dbReference type="AlphaFoldDB" id="A0A9N7Z609"/>
<proteinExistence type="predicted"/>
<dbReference type="EMBL" id="CADEAL010004312">
    <property type="protein sequence ID" value="CAB1456808.1"/>
    <property type="molecule type" value="Genomic_DNA"/>
</dbReference>
<comment type="caution">
    <text evidence="1">The sequence shown here is derived from an EMBL/GenBank/DDBJ whole genome shotgun (WGS) entry which is preliminary data.</text>
</comment>
<keyword evidence="2" id="KW-1185">Reference proteome</keyword>
<dbReference type="Proteomes" id="UP001153269">
    <property type="component" value="Unassembled WGS sequence"/>
</dbReference>
<evidence type="ECO:0000313" key="2">
    <source>
        <dbReference type="Proteomes" id="UP001153269"/>
    </source>
</evidence>
<name>A0A9N7Z609_PLEPL</name>
<evidence type="ECO:0000313" key="1">
    <source>
        <dbReference type="EMBL" id="CAB1456808.1"/>
    </source>
</evidence>
<organism evidence="1 2">
    <name type="scientific">Pleuronectes platessa</name>
    <name type="common">European plaice</name>
    <dbReference type="NCBI Taxonomy" id="8262"/>
    <lineage>
        <taxon>Eukaryota</taxon>
        <taxon>Metazoa</taxon>
        <taxon>Chordata</taxon>
        <taxon>Craniata</taxon>
        <taxon>Vertebrata</taxon>
        <taxon>Euteleostomi</taxon>
        <taxon>Actinopterygii</taxon>
        <taxon>Neopterygii</taxon>
        <taxon>Teleostei</taxon>
        <taxon>Neoteleostei</taxon>
        <taxon>Acanthomorphata</taxon>
        <taxon>Carangaria</taxon>
        <taxon>Pleuronectiformes</taxon>
        <taxon>Pleuronectoidei</taxon>
        <taxon>Pleuronectidae</taxon>
        <taxon>Pleuronectes</taxon>
    </lineage>
</organism>